<dbReference type="RefSeq" id="WP_133713390.1">
    <property type="nucleotide sequence ID" value="NZ_SOAG01000027.1"/>
</dbReference>
<evidence type="ECO:0000256" key="2">
    <source>
        <dbReference type="SAM" id="SignalP"/>
    </source>
</evidence>
<name>A0A4R7ERB4_9FLAO</name>
<keyword evidence="1" id="KW-1134">Transmembrane beta strand</keyword>
<dbReference type="Gene3D" id="2.170.130.10">
    <property type="entry name" value="TonB-dependent receptor, plug domain"/>
    <property type="match status" value="1"/>
</dbReference>
<dbReference type="GO" id="GO:0009279">
    <property type="term" value="C:cell outer membrane"/>
    <property type="evidence" value="ECO:0007669"/>
    <property type="project" value="UniProtKB-SubCell"/>
</dbReference>
<keyword evidence="1" id="KW-0472">Membrane</keyword>
<protein>
    <submittedName>
        <fullName evidence="4">Outer membrane receptor protein involved in Fe transport</fullName>
    </submittedName>
</protein>
<sequence>MKKLFYFIVFWTVAVSSAWTQSVQVKGVILNNSKEPVAEVKISDGKTTVFSNQNGFYFIDIPTETEITYQKNGFKTSQLFVNGKNNELIEINVLLLPEQEELEEIIIDKEYQNLTGTVVIPPSVLRKIPGANPGIENILKTLPGVYSNNELSTQYAVRGGNYDENAIYVNEVEVYRPFLIRSGKQEGLSFVNSDMIENIEFSAGGFQAKYGDKLASVLDITYRIPTRFKTMVEASFLGTSATIDLVSANQKWSSVTGVRYRNNHLLVNKDEEDGSYRPSFTDVQTSVNFIPSKKWQFNFLGNISANQYKYKPVSRQTRFGTIDEVSVLNIYYQGREEDKYTSVFGVLKAAYKVNEHNSLKWITSLYHSQEQEYYDILAAYRLTASSGNSDNNQEDWYYSEGNVKYTEGIGSQLNHARNDYDALIFNAEMKGIHKLEEHLLEWGIKYSAENIRDRMVEWEVVDSLGFHIPNPNLNIVNTEPYAPNEGPLAPFFNVRVRHTVNINRLGAFVQWSKQFNTDNADIYLNAGIRAQWWNISENKNQTGIAFSPRTQIAVKPYWTTDMVFRLSTGLYQQPPSYREYRAMNGSLNLDLKAQKSLDFVLGHDYSFKLWERPFKLQTEVYYKYLTDVNTYTLDNVRIRYQADNNAKAYVYGADMRLYGEFVPGTESWLSFGYLKTEENYNNRGYIARPTDQRLKFGMLFQDYMPQIPNLKLYLNLVYNTGLIGGSPSYSDPYDYQIRLKDYRRADIGFSYVFKDSIIGQNKSWLRRIEELQFGFEIFNLFDNQNAITNTWVRDTYSKRQYAVPNYMTGRTFNLKVNLTL</sequence>
<dbReference type="InterPro" id="IPR012910">
    <property type="entry name" value="Plug_dom"/>
</dbReference>
<dbReference type="Proteomes" id="UP000295215">
    <property type="component" value="Unassembled WGS sequence"/>
</dbReference>
<dbReference type="SUPFAM" id="SSF56935">
    <property type="entry name" value="Porins"/>
    <property type="match status" value="1"/>
</dbReference>
<feature type="signal peptide" evidence="2">
    <location>
        <begin position="1"/>
        <end position="18"/>
    </location>
</feature>
<dbReference type="Pfam" id="PF07715">
    <property type="entry name" value="Plug"/>
    <property type="match status" value="1"/>
</dbReference>
<dbReference type="InterPro" id="IPR037066">
    <property type="entry name" value="Plug_dom_sf"/>
</dbReference>
<keyword evidence="1" id="KW-0998">Cell outer membrane</keyword>
<dbReference type="Gene3D" id="2.60.40.1120">
    <property type="entry name" value="Carboxypeptidase-like, regulatory domain"/>
    <property type="match status" value="1"/>
</dbReference>
<dbReference type="InterPro" id="IPR039426">
    <property type="entry name" value="TonB-dep_rcpt-like"/>
</dbReference>
<dbReference type="SUPFAM" id="SSF49464">
    <property type="entry name" value="Carboxypeptidase regulatory domain-like"/>
    <property type="match status" value="1"/>
</dbReference>
<proteinExistence type="inferred from homology"/>
<dbReference type="AlphaFoldDB" id="A0A4R7ERB4"/>
<organism evidence="4 5">
    <name type="scientific">Myroides indicus</name>
    <dbReference type="NCBI Taxonomy" id="1323422"/>
    <lineage>
        <taxon>Bacteria</taxon>
        <taxon>Pseudomonadati</taxon>
        <taxon>Bacteroidota</taxon>
        <taxon>Flavobacteriia</taxon>
        <taxon>Flavobacteriales</taxon>
        <taxon>Flavobacteriaceae</taxon>
        <taxon>Myroides</taxon>
    </lineage>
</organism>
<dbReference type="EMBL" id="SOAG01000027">
    <property type="protein sequence ID" value="TDS53823.1"/>
    <property type="molecule type" value="Genomic_DNA"/>
</dbReference>
<feature type="domain" description="TonB-dependent receptor plug" evidence="3">
    <location>
        <begin position="121"/>
        <end position="212"/>
    </location>
</feature>
<keyword evidence="1" id="KW-0813">Transport</keyword>
<gene>
    <name evidence="4" type="ORF">C8P70_12720</name>
</gene>
<comment type="subcellular location">
    <subcellularLocation>
        <location evidence="1">Cell outer membrane</location>
        <topology evidence="1">Multi-pass membrane protein</topology>
    </subcellularLocation>
</comment>
<dbReference type="InterPro" id="IPR008969">
    <property type="entry name" value="CarboxyPept-like_regulatory"/>
</dbReference>
<evidence type="ECO:0000256" key="1">
    <source>
        <dbReference type="PROSITE-ProRule" id="PRU01360"/>
    </source>
</evidence>
<reference evidence="4 5" key="1">
    <citation type="submission" date="2019-03" db="EMBL/GenBank/DDBJ databases">
        <title>Genomic Encyclopedia of Archaeal and Bacterial Type Strains, Phase II (KMG-II): from individual species to whole genera.</title>
        <authorList>
            <person name="Goeker M."/>
        </authorList>
    </citation>
    <scope>NUCLEOTIDE SEQUENCE [LARGE SCALE GENOMIC DNA]</scope>
    <source>
        <strain evidence="4 5">DSM 28213</strain>
    </source>
</reference>
<keyword evidence="5" id="KW-1185">Reference proteome</keyword>
<accession>A0A4R7ERB4</accession>
<keyword evidence="4" id="KW-0675">Receptor</keyword>
<evidence type="ECO:0000259" key="3">
    <source>
        <dbReference type="Pfam" id="PF07715"/>
    </source>
</evidence>
<comment type="caution">
    <text evidence="4">The sequence shown here is derived from an EMBL/GenBank/DDBJ whole genome shotgun (WGS) entry which is preliminary data.</text>
</comment>
<evidence type="ECO:0000313" key="4">
    <source>
        <dbReference type="EMBL" id="TDS53823.1"/>
    </source>
</evidence>
<keyword evidence="1" id="KW-0812">Transmembrane</keyword>
<dbReference type="PROSITE" id="PS52016">
    <property type="entry name" value="TONB_DEPENDENT_REC_3"/>
    <property type="match status" value="1"/>
</dbReference>
<evidence type="ECO:0000313" key="5">
    <source>
        <dbReference type="Proteomes" id="UP000295215"/>
    </source>
</evidence>
<comment type="similarity">
    <text evidence="1">Belongs to the TonB-dependent receptor family.</text>
</comment>
<keyword evidence="2" id="KW-0732">Signal</keyword>
<dbReference type="OrthoDB" id="1108759at2"/>
<feature type="chain" id="PRO_5020917253" evidence="2">
    <location>
        <begin position="19"/>
        <end position="820"/>
    </location>
</feature>